<keyword evidence="2" id="KW-0472">Membrane</keyword>
<dbReference type="Proteomes" id="UP000696485">
    <property type="component" value="Unassembled WGS sequence"/>
</dbReference>
<keyword evidence="2" id="KW-1133">Transmembrane helix</keyword>
<gene>
    <name evidence="3" type="ORF">BG006_002566</name>
</gene>
<feature type="region of interest" description="Disordered" evidence="1">
    <location>
        <begin position="271"/>
        <end position="295"/>
    </location>
</feature>
<protein>
    <submittedName>
        <fullName evidence="3">Uncharacterized protein</fullName>
    </submittedName>
</protein>
<evidence type="ECO:0000256" key="1">
    <source>
        <dbReference type="SAM" id="MobiDB-lite"/>
    </source>
</evidence>
<feature type="transmembrane region" description="Helical" evidence="2">
    <location>
        <begin position="130"/>
        <end position="152"/>
    </location>
</feature>
<sequence length="510" mass="54199">MCTGTSGKCPANKRICSKLKHGDSTDSSSSEVQMCGSAPCSDRDLQCQAQTTTAFSFTSSCAGAKDTPTCQVSCVGTSLTQGSLGDASGCYTLSAYYKDGTTCGQEGVCSNGICTGDKSTVSFFKKNMKVFAIGGSCIAALIGLCFISIHLLRRRKRIENDRVKKEADSYQMSETMNQHECPKSNIRIGLDPYENGLADVLSKYKPNSGLGRRPSDSKQQNISARAGYGKDAYPQDSLMTEQEMSEALESNMHKPLSPTLMTNWPMQPYTLPPISSPGKSPVLSDIGSGHGSLLRKSPSSGNHILYIPPPLPPITLVTSSTNPASAVSPYADEAMIVFPPDSPPQGPISSSKGNVSQNKQTPTSGQPQGMYQTADNDFDSDDDEPSILQLDNSLTVDRYTNDHAKDRASVSSFFSTLALDPEPAPPLHPPVPEIPPPKLLPSDEYIIPAPVARRAPRPASPINGAPRQEPPLVTAAGGGGARRQRSGTNNIGTRLAPAAPSRAPVMSLDR</sequence>
<evidence type="ECO:0000256" key="2">
    <source>
        <dbReference type="SAM" id="Phobius"/>
    </source>
</evidence>
<keyword evidence="2" id="KW-0812">Transmembrane</keyword>
<feature type="compositionally biased region" description="Acidic residues" evidence="1">
    <location>
        <begin position="376"/>
        <end position="385"/>
    </location>
</feature>
<proteinExistence type="predicted"/>
<reference evidence="3" key="1">
    <citation type="journal article" date="2020" name="Fungal Divers.">
        <title>Resolving the Mortierellaceae phylogeny through synthesis of multi-gene phylogenetics and phylogenomics.</title>
        <authorList>
            <person name="Vandepol N."/>
            <person name="Liber J."/>
            <person name="Desiro A."/>
            <person name="Na H."/>
            <person name="Kennedy M."/>
            <person name="Barry K."/>
            <person name="Grigoriev I.V."/>
            <person name="Miller A.N."/>
            <person name="O'Donnell K."/>
            <person name="Stajich J.E."/>
            <person name="Bonito G."/>
        </authorList>
    </citation>
    <scope>NUCLEOTIDE SEQUENCE</scope>
    <source>
        <strain evidence="3">NVP1</strain>
    </source>
</reference>
<feature type="region of interest" description="Disordered" evidence="1">
    <location>
        <begin position="335"/>
        <end position="393"/>
    </location>
</feature>
<feature type="region of interest" description="Disordered" evidence="1">
    <location>
        <begin position="453"/>
        <end position="510"/>
    </location>
</feature>
<name>A0A9P5SCW6_9FUNG</name>
<accession>A0A9P5SCW6</accession>
<feature type="compositionally biased region" description="Polar residues" evidence="1">
    <location>
        <begin position="347"/>
        <end position="374"/>
    </location>
</feature>
<organism evidence="3 4">
    <name type="scientific">Podila minutissima</name>
    <dbReference type="NCBI Taxonomy" id="64525"/>
    <lineage>
        <taxon>Eukaryota</taxon>
        <taxon>Fungi</taxon>
        <taxon>Fungi incertae sedis</taxon>
        <taxon>Mucoromycota</taxon>
        <taxon>Mortierellomycotina</taxon>
        <taxon>Mortierellomycetes</taxon>
        <taxon>Mortierellales</taxon>
        <taxon>Mortierellaceae</taxon>
        <taxon>Podila</taxon>
    </lineage>
</organism>
<dbReference type="EMBL" id="JAAAUY010001607">
    <property type="protein sequence ID" value="KAF9321739.1"/>
    <property type="molecule type" value="Genomic_DNA"/>
</dbReference>
<comment type="caution">
    <text evidence="3">The sequence shown here is derived from an EMBL/GenBank/DDBJ whole genome shotgun (WGS) entry which is preliminary data.</text>
</comment>
<evidence type="ECO:0000313" key="4">
    <source>
        <dbReference type="Proteomes" id="UP000696485"/>
    </source>
</evidence>
<evidence type="ECO:0000313" key="3">
    <source>
        <dbReference type="EMBL" id="KAF9321739.1"/>
    </source>
</evidence>
<keyword evidence="4" id="KW-1185">Reference proteome</keyword>
<dbReference type="AlphaFoldDB" id="A0A9P5SCW6"/>